<sequence length="134" mass="15384">MSGPYRSLIALAQSRLAKYTDQVEEWNANDTDWSPVENLKVLNFIDNIERTIGQISEQNEKWTAYIQTLAGEKLTVEEAVHDTWAQKPDSFLVQIDRAYEALNLLRAKHREYSVTAREPLSPLVRDECMLNTTG</sequence>
<evidence type="ECO:0000313" key="2">
    <source>
        <dbReference type="Proteomes" id="UP001175271"/>
    </source>
</evidence>
<evidence type="ECO:0000313" key="1">
    <source>
        <dbReference type="EMBL" id="KAK0404187.1"/>
    </source>
</evidence>
<organism evidence="1 2">
    <name type="scientific">Steinernema hermaphroditum</name>
    <dbReference type="NCBI Taxonomy" id="289476"/>
    <lineage>
        <taxon>Eukaryota</taxon>
        <taxon>Metazoa</taxon>
        <taxon>Ecdysozoa</taxon>
        <taxon>Nematoda</taxon>
        <taxon>Chromadorea</taxon>
        <taxon>Rhabditida</taxon>
        <taxon>Tylenchina</taxon>
        <taxon>Panagrolaimomorpha</taxon>
        <taxon>Strongyloidoidea</taxon>
        <taxon>Steinernematidae</taxon>
        <taxon>Steinernema</taxon>
    </lineage>
</organism>
<keyword evidence="2" id="KW-1185">Reference proteome</keyword>
<comment type="caution">
    <text evidence="1">The sequence shown here is derived from an EMBL/GenBank/DDBJ whole genome shotgun (WGS) entry which is preliminary data.</text>
</comment>
<dbReference type="Proteomes" id="UP001175271">
    <property type="component" value="Unassembled WGS sequence"/>
</dbReference>
<name>A0AA39HGJ6_9BILA</name>
<reference evidence="1" key="1">
    <citation type="submission" date="2023-06" db="EMBL/GenBank/DDBJ databases">
        <title>Genomic analysis of the entomopathogenic nematode Steinernema hermaphroditum.</title>
        <authorList>
            <person name="Schwarz E.M."/>
            <person name="Heppert J.K."/>
            <person name="Baniya A."/>
            <person name="Schwartz H.T."/>
            <person name="Tan C.-H."/>
            <person name="Antoshechkin I."/>
            <person name="Sternberg P.W."/>
            <person name="Goodrich-Blair H."/>
            <person name="Dillman A.R."/>
        </authorList>
    </citation>
    <scope>NUCLEOTIDE SEQUENCE</scope>
    <source>
        <strain evidence="1">PS9179</strain>
        <tissue evidence="1">Whole animal</tissue>
    </source>
</reference>
<accession>A0AA39HGJ6</accession>
<gene>
    <name evidence="1" type="ORF">QR680_017329</name>
</gene>
<protein>
    <submittedName>
        <fullName evidence="1">Uncharacterized protein</fullName>
    </submittedName>
</protein>
<dbReference type="EMBL" id="JAUCMV010000004">
    <property type="protein sequence ID" value="KAK0404187.1"/>
    <property type="molecule type" value="Genomic_DNA"/>
</dbReference>
<proteinExistence type="predicted"/>
<dbReference type="AlphaFoldDB" id="A0AA39HGJ6"/>